<keyword evidence="1" id="KW-0645">Protease</keyword>
<dbReference type="KEGG" id="tun:J9260_18065"/>
<dbReference type="PROSITE" id="PS00136">
    <property type="entry name" value="SUBTILASE_ASP"/>
    <property type="match status" value="1"/>
</dbReference>
<dbReference type="AlphaFoldDB" id="A0A975FD21"/>
<evidence type="ECO:0000313" key="7">
    <source>
        <dbReference type="Proteomes" id="UP000672009"/>
    </source>
</evidence>
<evidence type="ECO:0000256" key="2">
    <source>
        <dbReference type="ARBA" id="ARBA00022801"/>
    </source>
</evidence>
<dbReference type="EMBL" id="CP072795">
    <property type="protein sequence ID" value="QTR55419.1"/>
    <property type="molecule type" value="Genomic_DNA"/>
</dbReference>
<protein>
    <submittedName>
        <fullName evidence="6">S8 family serine peptidase</fullName>
    </submittedName>
</protein>
<reference evidence="6" key="1">
    <citation type="submission" date="2021-04" db="EMBL/GenBank/DDBJ databases">
        <title>Genomics, taxonomy and metabolism of representatives of sulfur bacteria of the genus Thiothrix: Thiothrix fructosivorans QT, Thiothrix unzii A1T and three new species, Thiothrix subterranea sp. nov., Thiothrix litoralis sp. nov. and 'Candidatus Thiothrix anitrata' sp. nov.</title>
        <authorList>
            <person name="Ravin N.V."/>
            <person name="Smolyakov D."/>
            <person name="Rudenko T.S."/>
            <person name="Mardanov A.V."/>
            <person name="Beletsky A.V."/>
            <person name="Markov N.D."/>
            <person name="Fomenkov A.I."/>
            <person name="Roberts R.J."/>
            <person name="Karnachuk O.V."/>
            <person name="Novikov A."/>
            <person name="Grabovich M.Y."/>
        </authorList>
    </citation>
    <scope>NUCLEOTIDE SEQUENCE</scope>
    <source>
        <strain evidence="6">A1</strain>
        <plasmid evidence="6">pTunz2</plasmid>
    </source>
</reference>
<dbReference type="Proteomes" id="UP000672009">
    <property type="component" value="Plasmid pTunz2"/>
</dbReference>
<dbReference type="PROSITE" id="PS00137">
    <property type="entry name" value="SUBTILASE_HIS"/>
    <property type="match status" value="1"/>
</dbReference>
<dbReference type="GO" id="GO:0016485">
    <property type="term" value="P:protein processing"/>
    <property type="evidence" value="ECO:0007669"/>
    <property type="project" value="TreeGrafter"/>
</dbReference>
<dbReference type="PROSITE" id="PS51892">
    <property type="entry name" value="SUBTILASE"/>
    <property type="match status" value="1"/>
</dbReference>
<proteinExistence type="inferred from homology"/>
<accession>A0A975FD21</accession>
<evidence type="ECO:0000259" key="5">
    <source>
        <dbReference type="Pfam" id="PF00082"/>
    </source>
</evidence>
<dbReference type="InterPro" id="IPR036852">
    <property type="entry name" value="Peptidase_S8/S53_dom_sf"/>
</dbReference>
<comment type="caution">
    <text evidence="4">Lacks conserved residue(s) required for the propagation of feature annotation.</text>
</comment>
<gene>
    <name evidence="6" type="ORF">J9260_18065</name>
</gene>
<dbReference type="InterPro" id="IPR015500">
    <property type="entry name" value="Peptidase_S8_subtilisin-rel"/>
</dbReference>
<dbReference type="InterPro" id="IPR000209">
    <property type="entry name" value="Peptidase_S8/S53_dom"/>
</dbReference>
<keyword evidence="2" id="KW-0378">Hydrolase</keyword>
<keyword evidence="3" id="KW-0720">Serine protease</keyword>
<dbReference type="GO" id="GO:0016020">
    <property type="term" value="C:membrane"/>
    <property type="evidence" value="ECO:0007669"/>
    <property type="project" value="TreeGrafter"/>
</dbReference>
<evidence type="ECO:0000313" key="6">
    <source>
        <dbReference type="EMBL" id="QTR55419.1"/>
    </source>
</evidence>
<dbReference type="PANTHER" id="PTHR42884:SF14">
    <property type="entry name" value="NEUROENDOCRINE CONVERTASE 1"/>
    <property type="match status" value="1"/>
</dbReference>
<evidence type="ECO:0000256" key="3">
    <source>
        <dbReference type="ARBA" id="ARBA00022825"/>
    </source>
</evidence>
<sequence length="168" mass="17724">MDVPVPVTPNDAYFSYQWPLFDAISGIRADQAWGYTTGTGSIVAVVDTGILPHAELWPNLLPGYDMISNSTTANDGDGRDADATDTGDYVLAGECGSTSNLNSSWHGTHVAGTIAAVGHNAEGIAGVAFDAKVMPVRALGKCGGYTSDLMLRSPTSPRLYFRYESNTS</sequence>
<geneLocation type="plasmid" evidence="6 7">
    <name>pTunz2</name>
</geneLocation>
<feature type="domain" description="Peptidase S8/S53" evidence="5">
    <location>
        <begin position="38"/>
        <end position="148"/>
    </location>
</feature>
<evidence type="ECO:0000256" key="4">
    <source>
        <dbReference type="PROSITE-ProRule" id="PRU01240"/>
    </source>
</evidence>
<dbReference type="PRINTS" id="PR00723">
    <property type="entry name" value="SUBTILISIN"/>
</dbReference>
<dbReference type="InterPro" id="IPR022398">
    <property type="entry name" value="Peptidase_S8_His-AS"/>
</dbReference>
<dbReference type="Pfam" id="PF00082">
    <property type="entry name" value="Peptidase_S8"/>
    <property type="match status" value="1"/>
</dbReference>
<organism evidence="6 7">
    <name type="scientific">Thiothrix unzii</name>
    <dbReference type="NCBI Taxonomy" id="111769"/>
    <lineage>
        <taxon>Bacteria</taxon>
        <taxon>Pseudomonadati</taxon>
        <taxon>Pseudomonadota</taxon>
        <taxon>Gammaproteobacteria</taxon>
        <taxon>Thiotrichales</taxon>
        <taxon>Thiotrichaceae</taxon>
        <taxon>Thiothrix</taxon>
    </lineage>
</organism>
<dbReference type="SUPFAM" id="SSF52743">
    <property type="entry name" value="Subtilisin-like"/>
    <property type="match status" value="1"/>
</dbReference>
<name>A0A975FD21_9GAMM</name>
<dbReference type="PANTHER" id="PTHR42884">
    <property type="entry name" value="PROPROTEIN CONVERTASE SUBTILISIN/KEXIN-RELATED"/>
    <property type="match status" value="1"/>
</dbReference>
<evidence type="ECO:0000256" key="1">
    <source>
        <dbReference type="ARBA" id="ARBA00022670"/>
    </source>
</evidence>
<keyword evidence="6" id="KW-0614">Plasmid</keyword>
<comment type="similarity">
    <text evidence="4">Belongs to the peptidase S8 family.</text>
</comment>
<dbReference type="InterPro" id="IPR023827">
    <property type="entry name" value="Peptidase_S8_Asp-AS"/>
</dbReference>
<keyword evidence="7" id="KW-1185">Reference proteome</keyword>
<dbReference type="GO" id="GO:0004252">
    <property type="term" value="F:serine-type endopeptidase activity"/>
    <property type="evidence" value="ECO:0007669"/>
    <property type="project" value="InterPro"/>
</dbReference>
<dbReference type="Gene3D" id="3.40.50.200">
    <property type="entry name" value="Peptidase S8/S53 domain"/>
    <property type="match status" value="1"/>
</dbReference>